<reference evidence="13 14" key="1">
    <citation type="submission" date="2023-07" db="EMBL/GenBank/DDBJ databases">
        <title>Sequencing the genomes of 1000 actinobacteria strains.</title>
        <authorList>
            <person name="Klenk H.-P."/>
        </authorList>
    </citation>
    <scope>NUCLEOTIDE SEQUENCE [LARGE SCALE GENOMIC DNA]</scope>
    <source>
        <strain evidence="13 14">DSM 44709</strain>
    </source>
</reference>
<comment type="subcellular location">
    <subcellularLocation>
        <location evidence="3">Periplasm</location>
    </subcellularLocation>
</comment>
<comment type="catalytic activity">
    <reaction evidence="1">
        <text>a beta-lactam + H2O = a substituted beta-amino acid</text>
        <dbReference type="Rhea" id="RHEA:20401"/>
        <dbReference type="ChEBI" id="CHEBI:15377"/>
        <dbReference type="ChEBI" id="CHEBI:35627"/>
        <dbReference type="ChEBI" id="CHEBI:140347"/>
        <dbReference type="EC" id="3.5.2.6"/>
    </reaction>
</comment>
<dbReference type="Gene3D" id="3.60.15.10">
    <property type="entry name" value="Ribonuclease Z/Hydroxyacylglutathione hydrolase-like"/>
    <property type="match status" value="1"/>
</dbReference>
<evidence type="ECO:0000256" key="2">
    <source>
        <dbReference type="ARBA" id="ARBA00001947"/>
    </source>
</evidence>
<evidence type="ECO:0000256" key="8">
    <source>
        <dbReference type="ARBA" id="ARBA00022764"/>
    </source>
</evidence>
<evidence type="ECO:0000256" key="9">
    <source>
        <dbReference type="ARBA" id="ARBA00022801"/>
    </source>
</evidence>
<sequence length="221" mass="23214">MREIVDGVFEVNIGFVHAHLVVTDDGVVLVDTGLPGRSGRVGAALRELRREIGDITAILVTHRHADHVGGLAALRRESGARVVAHERDAPSIDGTRPVPLTRLQRFISTVTGTAEVVPVDETLSADGAISVPGFSAVHTPGHTDGHVSYLLDRAGGVLFAGDAASGGRRGVQRSPKIMSDDPARAEESLRRLAALDFETVVFGHGTAVTAGAADRFRALIA</sequence>
<dbReference type="Pfam" id="PF00753">
    <property type="entry name" value="Lactamase_B"/>
    <property type="match status" value="1"/>
</dbReference>
<dbReference type="Proteomes" id="UP001240236">
    <property type="component" value="Unassembled WGS sequence"/>
</dbReference>
<dbReference type="EMBL" id="JAUSUZ010000001">
    <property type="protein sequence ID" value="MDQ0365264.1"/>
    <property type="molecule type" value="Genomic_DNA"/>
</dbReference>
<keyword evidence="8" id="KW-0574">Periplasm</keyword>
<keyword evidence="9 13" id="KW-0378">Hydrolase</keyword>
<accession>A0AAE3VY01</accession>
<evidence type="ECO:0000256" key="5">
    <source>
        <dbReference type="ARBA" id="ARBA00012865"/>
    </source>
</evidence>
<dbReference type="GO" id="GO:0008270">
    <property type="term" value="F:zinc ion binding"/>
    <property type="evidence" value="ECO:0007669"/>
    <property type="project" value="InterPro"/>
</dbReference>
<dbReference type="CDD" id="cd07721">
    <property type="entry name" value="yflN-like_MBL-fold"/>
    <property type="match status" value="1"/>
</dbReference>
<dbReference type="AlphaFoldDB" id="A0AAE3VY01"/>
<evidence type="ECO:0000256" key="11">
    <source>
        <dbReference type="ARBA" id="ARBA00023251"/>
    </source>
</evidence>
<comment type="cofactor">
    <cofactor evidence="2">
        <name>Zn(2+)</name>
        <dbReference type="ChEBI" id="CHEBI:29105"/>
    </cofactor>
</comment>
<dbReference type="GO" id="GO:0017001">
    <property type="term" value="P:antibiotic catabolic process"/>
    <property type="evidence" value="ECO:0007669"/>
    <property type="project" value="InterPro"/>
</dbReference>
<gene>
    <name evidence="13" type="ORF">J2S42_001933</name>
</gene>
<evidence type="ECO:0000256" key="1">
    <source>
        <dbReference type="ARBA" id="ARBA00001526"/>
    </source>
</evidence>
<dbReference type="SMART" id="SM00849">
    <property type="entry name" value="Lactamase_B"/>
    <property type="match status" value="1"/>
</dbReference>
<proteinExistence type="inferred from homology"/>
<dbReference type="GO" id="GO:0008800">
    <property type="term" value="F:beta-lactamase activity"/>
    <property type="evidence" value="ECO:0007669"/>
    <property type="project" value="UniProtKB-EC"/>
</dbReference>
<dbReference type="PANTHER" id="PTHR42951">
    <property type="entry name" value="METALLO-BETA-LACTAMASE DOMAIN-CONTAINING"/>
    <property type="match status" value="1"/>
</dbReference>
<evidence type="ECO:0000313" key="14">
    <source>
        <dbReference type="Proteomes" id="UP001240236"/>
    </source>
</evidence>
<keyword evidence="14" id="KW-1185">Reference proteome</keyword>
<protein>
    <recommendedName>
        <fullName evidence="5">beta-lactamase</fullName>
        <ecNumber evidence="5">3.5.2.6</ecNumber>
    </recommendedName>
</protein>
<evidence type="ECO:0000256" key="6">
    <source>
        <dbReference type="ARBA" id="ARBA00022723"/>
    </source>
</evidence>
<organism evidence="13 14">
    <name type="scientific">Catenuloplanes indicus</name>
    <dbReference type="NCBI Taxonomy" id="137267"/>
    <lineage>
        <taxon>Bacteria</taxon>
        <taxon>Bacillati</taxon>
        <taxon>Actinomycetota</taxon>
        <taxon>Actinomycetes</taxon>
        <taxon>Micromonosporales</taxon>
        <taxon>Micromonosporaceae</taxon>
        <taxon>Catenuloplanes</taxon>
    </lineage>
</organism>
<comment type="similarity">
    <text evidence="4">Belongs to the metallo-beta-lactamase superfamily. Class-B beta-lactamase family.</text>
</comment>
<evidence type="ECO:0000256" key="3">
    <source>
        <dbReference type="ARBA" id="ARBA00004418"/>
    </source>
</evidence>
<keyword evidence="7" id="KW-0732">Signal</keyword>
<name>A0AAE3VY01_9ACTN</name>
<dbReference type="GO" id="GO:0046677">
    <property type="term" value="P:response to antibiotic"/>
    <property type="evidence" value="ECO:0007669"/>
    <property type="project" value="UniProtKB-KW"/>
</dbReference>
<dbReference type="EC" id="3.5.2.6" evidence="5"/>
<comment type="caution">
    <text evidence="13">The sequence shown here is derived from an EMBL/GenBank/DDBJ whole genome shotgun (WGS) entry which is preliminary data.</text>
</comment>
<dbReference type="InterPro" id="IPR036866">
    <property type="entry name" value="RibonucZ/Hydroxyglut_hydro"/>
</dbReference>
<dbReference type="InterPro" id="IPR050855">
    <property type="entry name" value="NDM-1-like"/>
</dbReference>
<dbReference type="SUPFAM" id="SSF56281">
    <property type="entry name" value="Metallo-hydrolase/oxidoreductase"/>
    <property type="match status" value="1"/>
</dbReference>
<dbReference type="GO" id="GO:0042597">
    <property type="term" value="C:periplasmic space"/>
    <property type="evidence" value="ECO:0007669"/>
    <property type="project" value="UniProtKB-SubCell"/>
</dbReference>
<keyword evidence="10" id="KW-0862">Zinc</keyword>
<dbReference type="InterPro" id="IPR001018">
    <property type="entry name" value="Beta-lactamase_class-B_CS"/>
</dbReference>
<dbReference type="InterPro" id="IPR001279">
    <property type="entry name" value="Metallo-B-lactamas"/>
</dbReference>
<feature type="domain" description="Metallo-beta-lactamase" evidence="12">
    <location>
        <begin position="15"/>
        <end position="204"/>
    </location>
</feature>
<evidence type="ECO:0000313" key="13">
    <source>
        <dbReference type="EMBL" id="MDQ0365264.1"/>
    </source>
</evidence>
<dbReference type="PANTHER" id="PTHR42951:SF17">
    <property type="entry name" value="METALLO-BETA-LACTAMASE DOMAIN-CONTAINING PROTEIN"/>
    <property type="match status" value="1"/>
</dbReference>
<evidence type="ECO:0000259" key="12">
    <source>
        <dbReference type="SMART" id="SM00849"/>
    </source>
</evidence>
<keyword evidence="11" id="KW-0046">Antibiotic resistance</keyword>
<evidence type="ECO:0000256" key="4">
    <source>
        <dbReference type="ARBA" id="ARBA00005250"/>
    </source>
</evidence>
<evidence type="ECO:0000256" key="10">
    <source>
        <dbReference type="ARBA" id="ARBA00022833"/>
    </source>
</evidence>
<keyword evidence="6" id="KW-0479">Metal-binding</keyword>
<dbReference type="PROSITE" id="PS00743">
    <property type="entry name" value="BETA_LACTAMASE_B_1"/>
    <property type="match status" value="1"/>
</dbReference>
<evidence type="ECO:0000256" key="7">
    <source>
        <dbReference type="ARBA" id="ARBA00022729"/>
    </source>
</evidence>